<dbReference type="SMART" id="SM00969">
    <property type="entry name" value="SOCS_box"/>
    <property type="match status" value="1"/>
</dbReference>
<dbReference type="GO" id="GO:0044231">
    <property type="term" value="C:host cell presynaptic membrane"/>
    <property type="evidence" value="ECO:0007669"/>
    <property type="project" value="UniProtKB-KW"/>
</dbReference>
<dbReference type="Pfam" id="PF00023">
    <property type="entry name" value="Ank"/>
    <property type="match status" value="1"/>
</dbReference>
<dbReference type="EnsemblMetazoa" id="XM_022804928">
    <property type="protein sequence ID" value="XP_022660663"/>
    <property type="gene ID" value="LOC111250151"/>
</dbReference>
<dbReference type="OMA" id="SINCKSY"/>
<dbReference type="RefSeq" id="XP_022660662.1">
    <property type="nucleotide sequence ID" value="XM_022804927.1"/>
</dbReference>
<keyword evidence="6 8" id="KW-0040">ANK repeat</keyword>
<name>A0A7M7K2G3_VARDE</name>
<keyword evidence="5" id="KW-0528">Neurotoxin</keyword>
<dbReference type="SUPFAM" id="SSF158235">
    <property type="entry name" value="SOCS box-like"/>
    <property type="match status" value="1"/>
</dbReference>
<keyword evidence="5" id="KW-0800">Toxin</keyword>
<dbReference type="GO" id="GO:0005634">
    <property type="term" value="C:nucleus"/>
    <property type="evidence" value="ECO:0007669"/>
    <property type="project" value="TreeGrafter"/>
</dbReference>
<organism evidence="11 12">
    <name type="scientific">Varroa destructor</name>
    <name type="common">Honeybee mite</name>
    <dbReference type="NCBI Taxonomy" id="109461"/>
    <lineage>
        <taxon>Eukaryota</taxon>
        <taxon>Metazoa</taxon>
        <taxon>Ecdysozoa</taxon>
        <taxon>Arthropoda</taxon>
        <taxon>Chelicerata</taxon>
        <taxon>Arachnida</taxon>
        <taxon>Acari</taxon>
        <taxon>Parasitiformes</taxon>
        <taxon>Mesostigmata</taxon>
        <taxon>Gamasina</taxon>
        <taxon>Dermanyssoidea</taxon>
        <taxon>Varroidae</taxon>
        <taxon>Varroa</taxon>
    </lineage>
</organism>
<feature type="repeat" description="ANK" evidence="8">
    <location>
        <begin position="382"/>
        <end position="414"/>
    </location>
</feature>
<keyword evidence="2" id="KW-0268">Exocytosis</keyword>
<reference evidence="11" key="1">
    <citation type="submission" date="2021-01" db="UniProtKB">
        <authorList>
            <consortium name="EnsemblMetazoa"/>
        </authorList>
    </citation>
    <scope>IDENTIFICATION</scope>
</reference>
<dbReference type="EnsemblMetazoa" id="XM_022804927">
    <property type="protein sequence ID" value="XP_022660662"/>
    <property type="gene ID" value="LOC111250151"/>
</dbReference>
<dbReference type="Pfam" id="PF12796">
    <property type="entry name" value="Ank_2"/>
    <property type="match status" value="2"/>
</dbReference>
<feature type="repeat" description="ANK" evidence="8">
    <location>
        <begin position="249"/>
        <end position="281"/>
    </location>
</feature>
<dbReference type="PRINTS" id="PR01415">
    <property type="entry name" value="ANKYRIN"/>
</dbReference>
<feature type="repeat" description="ANK" evidence="8">
    <location>
        <begin position="282"/>
        <end position="319"/>
    </location>
</feature>
<dbReference type="GO" id="GO:0045944">
    <property type="term" value="P:positive regulation of transcription by RNA polymerase II"/>
    <property type="evidence" value="ECO:0007669"/>
    <property type="project" value="TreeGrafter"/>
</dbReference>
<dbReference type="Gene3D" id="1.25.40.20">
    <property type="entry name" value="Ankyrin repeat-containing domain"/>
    <property type="match status" value="4"/>
</dbReference>
<dbReference type="SMART" id="SM00248">
    <property type="entry name" value="ANK"/>
    <property type="match status" value="10"/>
</dbReference>
<evidence type="ECO:0000256" key="6">
    <source>
        <dbReference type="ARBA" id="ARBA00023043"/>
    </source>
</evidence>
<feature type="compositionally biased region" description="Polar residues" evidence="9">
    <location>
        <begin position="80"/>
        <end position="94"/>
    </location>
</feature>
<feature type="compositionally biased region" description="Basic residues" evidence="9">
    <location>
        <begin position="95"/>
        <end position="106"/>
    </location>
</feature>
<protein>
    <recommendedName>
        <fullName evidence="10">SOCS box domain-containing protein</fullName>
    </recommendedName>
</protein>
<feature type="domain" description="SOCS box" evidence="10">
    <location>
        <begin position="543"/>
        <end position="586"/>
    </location>
</feature>
<dbReference type="PROSITE" id="PS50088">
    <property type="entry name" value="ANK_REPEAT"/>
    <property type="match status" value="7"/>
</dbReference>
<keyword evidence="3" id="KW-1052">Target cell membrane</keyword>
<dbReference type="PANTHER" id="PTHR24193">
    <property type="entry name" value="ANKYRIN REPEAT PROTEIN"/>
    <property type="match status" value="1"/>
</dbReference>
<keyword evidence="7" id="KW-1053">Target membrane</keyword>
<dbReference type="OrthoDB" id="6494145at2759"/>
<dbReference type="EnsemblMetazoa" id="XM_022804930">
    <property type="protein sequence ID" value="XP_022660665"/>
    <property type="gene ID" value="LOC111250151"/>
</dbReference>
<keyword evidence="7" id="KW-0472">Membrane</keyword>
<evidence type="ECO:0000256" key="5">
    <source>
        <dbReference type="ARBA" id="ARBA00023028"/>
    </source>
</evidence>
<dbReference type="EnsemblMetazoa" id="XM_022804931">
    <property type="protein sequence ID" value="XP_022660666"/>
    <property type="gene ID" value="LOC111250151"/>
</dbReference>
<comment type="subcellular location">
    <subcellularLocation>
        <location evidence="1">Target cell membrane</location>
    </subcellularLocation>
</comment>
<evidence type="ECO:0000256" key="3">
    <source>
        <dbReference type="ARBA" id="ARBA00022537"/>
    </source>
</evidence>
<dbReference type="GO" id="GO:0006887">
    <property type="term" value="P:exocytosis"/>
    <property type="evidence" value="ECO:0007669"/>
    <property type="project" value="UniProtKB-KW"/>
</dbReference>
<dbReference type="GO" id="GO:0044218">
    <property type="term" value="C:other organism cell membrane"/>
    <property type="evidence" value="ECO:0007669"/>
    <property type="project" value="UniProtKB-KW"/>
</dbReference>
<dbReference type="Proteomes" id="UP000594260">
    <property type="component" value="Unplaced"/>
</dbReference>
<dbReference type="KEGG" id="vde:111250151"/>
<evidence type="ECO:0000256" key="8">
    <source>
        <dbReference type="PROSITE-ProRule" id="PRU00023"/>
    </source>
</evidence>
<dbReference type="InterPro" id="IPR001496">
    <property type="entry name" value="SOCS_box"/>
</dbReference>
<feature type="repeat" description="ANK" evidence="8">
    <location>
        <begin position="216"/>
        <end position="248"/>
    </location>
</feature>
<evidence type="ECO:0000256" key="9">
    <source>
        <dbReference type="SAM" id="MobiDB-lite"/>
    </source>
</evidence>
<dbReference type="GO" id="GO:0035556">
    <property type="term" value="P:intracellular signal transduction"/>
    <property type="evidence" value="ECO:0007669"/>
    <property type="project" value="InterPro"/>
</dbReference>
<sequence>MALAAGKSTACGIEVELASSALANRDSKAFAAVLQQAASPAYIVNSLTSSGQTVLGLAVSSGDVFLVRLCLEIPNGENVDNQPRTARSLPSSPATHRRINGKRLHSTGRVPSSASASEACGSAGVRQVDPPARHLTVASSSFLLRSPRGLDQFCSQLDTSSCYSASVEGRSRLRVDVNRHDFFDRAPLHYAAQLERLDILKLLIDNGAFVNSSDAVGLSPLHISVFRGRLENVKFLIKSGARLNAKSVEKQTPLHMAASYGYVEICAALLGAGAAMDALDSSERTPLMLAMQQNKNDSKRLETIRLLICHGANVNAKEIHGESPLVAAVWANDVELVALLLEAGARISPSDGLLQTAILHHNPTLVKALLPYIPLPLARNFVGDTPQLIAVREKQLDIFRSLVLHGADLTSRNIVGETLLHCLVRSLTEPFDLALFRRFLRLLAELNFSALNTETYVQGETPLFCAVITGKLKFAMLLVAFGCNPNAGHAFACKNIDVLRVARKKGSLDLVHLLVDAGYDLGPGLEPPPPPVPPELSPIEDFLSHASKNVLPLKKLARLSLRKQIKWPLQKSLAQLPLPQALRKYLVFAEHIDLY</sequence>
<dbReference type="AlphaFoldDB" id="A0A7M7K2G3"/>
<dbReference type="PANTHER" id="PTHR24193:SF121">
    <property type="entry name" value="ADA2A-CONTAINING COMPLEX COMPONENT 3, ISOFORM D"/>
    <property type="match status" value="1"/>
</dbReference>
<dbReference type="PROSITE" id="PS50297">
    <property type="entry name" value="ANK_REP_REGION"/>
    <property type="match status" value="5"/>
</dbReference>
<evidence type="ECO:0000256" key="4">
    <source>
        <dbReference type="ARBA" id="ARBA00022737"/>
    </source>
</evidence>
<dbReference type="PROSITE" id="PS50225">
    <property type="entry name" value="SOCS"/>
    <property type="match status" value="1"/>
</dbReference>
<feature type="region of interest" description="Disordered" evidence="9">
    <location>
        <begin position="80"/>
        <end position="116"/>
    </location>
</feature>
<dbReference type="GO" id="GO:0000976">
    <property type="term" value="F:transcription cis-regulatory region binding"/>
    <property type="evidence" value="ECO:0007669"/>
    <property type="project" value="TreeGrafter"/>
</dbReference>
<accession>A0A7M7K2G3</accession>
<dbReference type="RefSeq" id="XP_022660665.1">
    <property type="nucleotide sequence ID" value="XM_022804930.1"/>
</dbReference>
<feature type="repeat" description="ANK" evidence="8">
    <location>
        <begin position="458"/>
        <end position="490"/>
    </location>
</feature>
<feature type="repeat" description="ANK" evidence="8">
    <location>
        <begin position="320"/>
        <end position="352"/>
    </location>
</feature>
<dbReference type="RefSeq" id="XP_022660663.1">
    <property type="nucleotide sequence ID" value="XM_022804928.1"/>
</dbReference>
<evidence type="ECO:0000256" key="1">
    <source>
        <dbReference type="ARBA" id="ARBA00004175"/>
    </source>
</evidence>
<dbReference type="SUPFAM" id="SSF48403">
    <property type="entry name" value="Ankyrin repeat"/>
    <property type="match status" value="1"/>
</dbReference>
<dbReference type="GeneID" id="111250151"/>
<proteinExistence type="predicted"/>
<evidence type="ECO:0000256" key="7">
    <source>
        <dbReference type="ARBA" id="ARBA00023298"/>
    </source>
</evidence>
<dbReference type="InterPro" id="IPR002110">
    <property type="entry name" value="Ankyrin_rpt"/>
</dbReference>
<feature type="repeat" description="ANK" evidence="8">
    <location>
        <begin position="183"/>
        <end position="215"/>
    </location>
</feature>
<evidence type="ECO:0000259" key="10">
    <source>
        <dbReference type="PROSITE" id="PS50225"/>
    </source>
</evidence>
<dbReference type="InterPro" id="IPR036036">
    <property type="entry name" value="SOCS_box-like_dom_sf"/>
</dbReference>
<dbReference type="Pfam" id="PF07525">
    <property type="entry name" value="SOCS_box"/>
    <property type="match status" value="1"/>
</dbReference>
<dbReference type="InterPro" id="IPR036770">
    <property type="entry name" value="Ankyrin_rpt-contain_sf"/>
</dbReference>
<dbReference type="RefSeq" id="XP_022660666.1">
    <property type="nucleotide sequence ID" value="XM_022804931.1"/>
</dbReference>
<evidence type="ECO:0000313" key="11">
    <source>
        <dbReference type="EnsemblMetazoa" id="XP_022660666"/>
    </source>
</evidence>
<keyword evidence="12" id="KW-1185">Reference proteome</keyword>
<keyword evidence="4" id="KW-0677">Repeat</keyword>
<evidence type="ECO:0000256" key="2">
    <source>
        <dbReference type="ARBA" id="ARBA00022483"/>
    </source>
</evidence>
<dbReference type="InterPro" id="IPR050663">
    <property type="entry name" value="Ankyrin-SOCS_Box"/>
</dbReference>
<keyword evidence="5" id="KW-0638">Presynaptic neurotoxin</keyword>
<evidence type="ECO:0000313" key="12">
    <source>
        <dbReference type="Proteomes" id="UP000594260"/>
    </source>
</evidence>
<dbReference type="InParanoid" id="A0A7M7K2G3"/>